<feature type="compositionally biased region" description="Basic and acidic residues" evidence="1">
    <location>
        <begin position="58"/>
        <end position="67"/>
    </location>
</feature>
<name>A0A8S5N2C7_9CAUD</name>
<dbReference type="EMBL" id="BK015047">
    <property type="protein sequence ID" value="DAD88761.1"/>
    <property type="molecule type" value="Genomic_DNA"/>
</dbReference>
<accession>A0A8S5N2C7</accession>
<proteinExistence type="predicted"/>
<protein>
    <submittedName>
        <fullName evidence="2">Uncharacterized protein</fullName>
    </submittedName>
</protein>
<organism evidence="2">
    <name type="scientific">Myoviridae sp. ctZSu31</name>
    <dbReference type="NCBI Taxonomy" id="2826665"/>
    <lineage>
        <taxon>Viruses</taxon>
        <taxon>Duplodnaviria</taxon>
        <taxon>Heunggongvirae</taxon>
        <taxon>Uroviricota</taxon>
        <taxon>Caudoviricetes</taxon>
    </lineage>
</organism>
<feature type="region of interest" description="Disordered" evidence="1">
    <location>
        <begin position="46"/>
        <end position="67"/>
    </location>
</feature>
<evidence type="ECO:0000256" key="1">
    <source>
        <dbReference type="SAM" id="MobiDB-lite"/>
    </source>
</evidence>
<reference evidence="2" key="1">
    <citation type="journal article" date="2021" name="Proc. Natl. Acad. Sci. U.S.A.">
        <title>A Catalog of Tens of Thousands of Viruses from Human Metagenomes Reveals Hidden Associations with Chronic Diseases.</title>
        <authorList>
            <person name="Tisza M.J."/>
            <person name="Buck C.B."/>
        </authorList>
    </citation>
    <scope>NUCLEOTIDE SEQUENCE</scope>
    <source>
        <strain evidence="2">CtZSu31</strain>
    </source>
</reference>
<evidence type="ECO:0000313" key="2">
    <source>
        <dbReference type="EMBL" id="DAD88761.1"/>
    </source>
</evidence>
<sequence>MLPLCLLPRYGNKNTRKGGHTMADKKCGYAGSIKNTGSQVVRAPFTQENKKGKSTVKTGKDLRSGNK</sequence>